<feature type="region of interest" description="Disordered" evidence="1">
    <location>
        <begin position="1"/>
        <end position="29"/>
    </location>
</feature>
<protein>
    <submittedName>
        <fullName evidence="3">Uncharacterized protein</fullName>
    </submittedName>
</protein>
<proteinExistence type="predicted"/>
<gene>
    <name evidence="3" type="ORF">JD79_02829</name>
</gene>
<evidence type="ECO:0000313" key="4">
    <source>
        <dbReference type="Proteomes" id="UP000246661"/>
    </source>
</evidence>
<keyword evidence="2" id="KW-0472">Membrane</keyword>
<accession>A0A317QL80</accession>
<keyword evidence="2" id="KW-1133">Transmembrane helix</keyword>
<dbReference type="EMBL" id="QGTX01000001">
    <property type="protein sequence ID" value="PWW23654.1"/>
    <property type="molecule type" value="Genomic_DNA"/>
</dbReference>
<keyword evidence="4" id="KW-1185">Reference proteome</keyword>
<feature type="transmembrane region" description="Helical" evidence="2">
    <location>
        <begin position="136"/>
        <end position="153"/>
    </location>
</feature>
<name>A0A317QL80_9ACTN</name>
<keyword evidence="2" id="KW-0812">Transmembrane</keyword>
<dbReference type="AlphaFoldDB" id="A0A317QL80"/>
<dbReference type="OrthoDB" id="3473322at2"/>
<feature type="transmembrane region" description="Helical" evidence="2">
    <location>
        <begin position="72"/>
        <end position="94"/>
    </location>
</feature>
<feature type="transmembrane region" description="Helical" evidence="2">
    <location>
        <begin position="38"/>
        <end position="60"/>
    </location>
</feature>
<evidence type="ECO:0000256" key="1">
    <source>
        <dbReference type="SAM" id="MobiDB-lite"/>
    </source>
</evidence>
<feature type="transmembrane region" description="Helical" evidence="2">
    <location>
        <begin position="106"/>
        <end position="124"/>
    </location>
</feature>
<reference evidence="4" key="1">
    <citation type="submission" date="2018-05" db="EMBL/GenBank/DDBJ databases">
        <authorList>
            <person name="Klenk H.-P."/>
            <person name="Huntemann M."/>
            <person name="Clum A."/>
            <person name="Pillay M."/>
            <person name="Palaniappan K."/>
            <person name="Varghese N."/>
            <person name="Mikhailova N."/>
            <person name="Stamatis D."/>
            <person name="Reddy T."/>
            <person name="Daum C."/>
            <person name="Shapiro N."/>
            <person name="Ivanova N."/>
            <person name="Kyrpides N."/>
            <person name="Woyke T."/>
        </authorList>
    </citation>
    <scope>NUCLEOTIDE SEQUENCE [LARGE SCALE GENOMIC DNA]</scope>
    <source>
        <strain evidence="4">DSM 45417</strain>
    </source>
</reference>
<organism evidence="3 4">
    <name type="scientific">Geodermatophilus normandii</name>
    <dbReference type="NCBI Taxonomy" id="1137989"/>
    <lineage>
        <taxon>Bacteria</taxon>
        <taxon>Bacillati</taxon>
        <taxon>Actinomycetota</taxon>
        <taxon>Actinomycetes</taxon>
        <taxon>Geodermatophilales</taxon>
        <taxon>Geodermatophilaceae</taxon>
        <taxon>Geodermatophilus</taxon>
    </lineage>
</organism>
<comment type="caution">
    <text evidence="3">The sequence shown here is derived from an EMBL/GenBank/DDBJ whole genome shotgun (WGS) entry which is preliminary data.</text>
</comment>
<sequence>MSLSTTPAPARTDAAGLRPAGPAPRPVASTRSVRRAGIAVATGSAAWAAATLAFGIDPVIGWQDLVYELTALLFQFGLVALVSVQLTTGAIGTGRLARTLLHVEHVLLGLAIVSTGTSAFLPQYEEEAWYLALDAFWPLSMVGMFLIGIRIAIAGRWTGAARWWPLGAESWAPINIPVAQIAPAAVPYTAAGHLLVGYVALGIVLATRPHLTGARD</sequence>
<dbReference type="Proteomes" id="UP000246661">
    <property type="component" value="Unassembled WGS sequence"/>
</dbReference>
<dbReference type="RefSeq" id="WP_110006010.1">
    <property type="nucleotide sequence ID" value="NZ_QGTX01000001.1"/>
</dbReference>
<evidence type="ECO:0000313" key="3">
    <source>
        <dbReference type="EMBL" id="PWW23654.1"/>
    </source>
</evidence>
<evidence type="ECO:0000256" key="2">
    <source>
        <dbReference type="SAM" id="Phobius"/>
    </source>
</evidence>